<dbReference type="GO" id="GO:0042407">
    <property type="term" value="P:cristae formation"/>
    <property type="evidence" value="ECO:0007669"/>
    <property type="project" value="TreeGrafter"/>
</dbReference>
<protein>
    <submittedName>
        <fullName evidence="3">Dnajc11_0 protein</fullName>
    </submittedName>
</protein>
<gene>
    <name evidence="3" type="primary">Dnajc11_0</name>
    <name evidence="3" type="ORF">g.24227</name>
</gene>
<dbReference type="GO" id="GO:0005739">
    <property type="term" value="C:mitochondrion"/>
    <property type="evidence" value="ECO:0007669"/>
    <property type="project" value="GOC"/>
</dbReference>
<dbReference type="PANTHER" id="PTHR44157">
    <property type="entry name" value="DNAJ HOMOLOG SUBFAMILY C MEMBER 11"/>
    <property type="match status" value="1"/>
</dbReference>
<dbReference type="PRINTS" id="PR00625">
    <property type="entry name" value="JDOMAIN"/>
</dbReference>
<dbReference type="PANTHER" id="PTHR44157:SF1">
    <property type="entry name" value="DNAJ HOMOLOG SUBFAMILY C MEMBER 11"/>
    <property type="match status" value="1"/>
</dbReference>
<name>A0A0C9R6M4_9HYME</name>
<organism evidence="3">
    <name type="scientific">Fopius arisanus</name>
    <dbReference type="NCBI Taxonomy" id="64838"/>
    <lineage>
        <taxon>Eukaryota</taxon>
        <taxon>Metazoa</taxon>
        <taxon>Ecdysozoa</taxon>
        <taxon>Arthropoda</taxon>
        <taxon>Hexapoda</taxon>
        <taxon>Insecta</taxon>
        <taxon>Pterygota</taxon>
        <taxon>Neoptera</taxon>
        <taxon>Endopterygota</taxon>
        <taxon>Hymenoptera</taxon>
        <taxon>Apocrita</taxon>
        <taxon>Ichneumonoidea</taxon>
        <taxon>Braconidae</taxon>
        <taxon>Opiinae</taxon>
        <taxon>Fopius</taxon>
    </lineage>
</organism>
<evidence type="ECO:0000259" key="2">
    <source>
        <dbReference type="PROSITE" id="PS50076"/>
    </source>
</evidence>
<dbReference type="InterPro" id="IPR055225">
    <property type="entry name" value="DNAJC11-like_beta-barrel"/>
</dbReference>
<dbReference type="InterPro" id="IPR024586">
    <property type="entry name" value="DnaJ-like_C11_C"/>
</dbReference>
<dbReference type="Pfam" id="PF00226">
    <property type="entry name" value="DnaJ"/>
    <property type="match status" value="1"/>
</dbReference>
<dbReference type="Gene3D" id="1.10.287.110">
    <property type="entry name" value="DnaJ domain"/>
    <property type="match status" value="1"/>
</dbReference>
<feature type="domain" description="J" evidence="2">
    <location>
        <begin position="14"/>
        <end position="82"/>
    </location>
</feature>
<reference evidence="3" key="1">
    <citation type="submission" date="2015-01" db="EMBL/GenBank/DDBJ databases">
        <title>Transcriptome Assembly of Fopius arisanus.</title>
        <authorList>
            <person name="Geib S."/>
        </authorList>
    </citation>
    <scope>NUCLEOTIDE SEQUENCE</scope>
</reference>
<dbReference type="PROSITE" id="PS50076">
    <property type="entry name" value="DNAJ_2"/>
    <property type="match status" value="1"/>
</dbReference>
<dbReference type="EMBL" id="GBYB01002416">
    <property type="protein sequence ID" value="JAG72183.1"/>
    <property type="molecule type" value="Transcribed_RNA"/>
</dbReference>
<accession>A0A0C9R6M4</accession>
<keyword evidence="1" id="KW-0143">Chaperone</keyword>
<dbReference type="InterPro" id="IPR052243">
    <property type="entry name" value="Mito_inner_membrane_organizer"/>
</dbReference>
<dbReference type="Pfam" id="PF22774">
    <property type="entry name" value="DNAJC11_beta-barrel"/>
    <property type="match status" value="1"/>
</dbReference>
<dbReference type="InterPro" id="IPR001623">
    <property type="entry name" value="DnaJ_domain"/>
</dbReference>
<dbReference type="CDD" id="cd06257">
    <property type="entry name" value="DnaJ"/>
    <property type="match status" value="1"/>
</dbReference>
<evidence type="ECO:0000256" key="1">
    <source>
        <dbReference type="ARBA" id="ARBA00023186"/>
    </source>
</evidence>
<dbReference type="InterPro" id="IPR036869">
    <property type="entry name" value="J_dom_sf"/>
</dbReference>
<dbReference type="SMART" id="SM00271">
    <property type="entry name" value="DnaJ"/>
    <property type="match status" value="1"/>
</dbReference>
<evidence type="ECO:0000313" key="3">
    <source>
        <dbReference type="EMBL" id="JAG72183.1"/>
    </source>
</evidence>
<sequence length="554" mass="62865">MDDESDQDSIIEEDYYAFLNVSRNATPDEIHQAFRRQSRLYHPDKHIDPALKKKAEVLFSRTNKAYEVLKDPHQRAIYDSLGVKGLETKGWEIVQRTQTPQEIREEYERIAREREQKRLEQRTNLTGNITVHVNATDLFNKYDDDYQSPLFGGIETTGMTFEQSIEAPLTLRDKLILYGLLDIQNGVGVGTINVAARRALSAKNYLELDVGGGNGPNVALKGYHALTDRVFTTGALSLQFSPEKAQLGMASTLGMQLDKHTVGYLTHKTGFNGSMSMRVVTNSERSFTSFSIQFGFINSYASLSYTYKMPEKKMKLRGAVRVGTSGYFVEYGAEKRVSKHSFLSAAVRVGVPSGVSLRLKLMRASQTYLLPISLCEDVLPAPVFYATVAPLITWTFVKKLIIDPVVKEQKEREREKQKELNKARMLEKQREARAAVDLMMATFSRIRAEEEAKGGLVITKALYGRFVYPDRRNRDEEIDSESKDDVIDVTVPLQCLVVNSRLVLHEAAKSELPGFYDPCFGEDKQMLLQYLFHRQTHECLVKDLEPLRIPVQCT</sequence>
<dbReference type="SUPFAM" id="SSF46565">
    <property type="entry name" value="Chaperone J-domain"/>
    <property type="match status" value="1"/>
</dbReference>
<proteinExistence type="predicted"/>
<dbReference type="AlphaFoldDB" id="A0A0C9R6M4"/>
<dbReference type="Pfam" id="PF11875">
    <property type="entry name" value="DnaJ-like_C11_C"/>
    <property type="match status" value="1"/>
</dbReference>